<protein>
    <submittedName>
        <fullName evidence="2">Uncharacterized protein</fullName>
    </submittedName>
</protein>
<dbReference type="RefSeq" id="WP_339944542.1">
    <property type="nucleotide sequence ID" value="NZ_BAABGA010000047.1"/>
</dbReference>
<comment type="caution">
    <text evidence="2">The sequence shown here is derived from an EMBL/GenBank/DDBJ whole genome shotgun (WGS) entry which is preliminary data.</text>
</comment>
<gene>
    <name evidence="2" type="ORF">GCM10023156_38090</name>
</gene>
<feature type="compositionally biased region" description="Polar residues" evidence="1">
    <location>
        <begin position="1"/>
        <end position="10"/>
    </location>
</feature>
<proteinExistence type="predicted"/>
<dbReference type="Proteomes" id="UP001500840">
    <property type="component" value="Unassembled WGS sequence"/>
</dbReference>
<feature type="region of interest" description="Disordered" evidence="1">
    <location>
        <begin position="1"/>
        <end position="25"/>
    </location>
</feature>
<evidence type="ECO:0000313" key="2">
    <source>
        <dbReference type="EMBL" id="GAA4459068.1"/>
    </source>
</evidence>
<evidence type="ECO:0000313" key="3">
    <source>
        <dbReference type="Proteomes" id="UP001500840"/>
    </source>
</evidence>
<keyword evidence="3" id="KW-1185">Reference proteome</keyword>
<organism evidence="2 3">
    <name type="scientific">Novipirellula rosea</name>
    <dbReference type="NCBI Taxonomy" id="1031540"/>
    <lineage>
        <taxon>Bacteria</taxon>
        <taxon>Pseudomonadati</taxon>
        <taxon>Planctomycetota</taxon>
        <taxon>Planctomycetia</taxon>
        <taxon>Pirellulales</taxon>
        <taxon>Pirellulaceae</taxon>
        <taxon>Novipirellula</taxon>
    </lineage>
</organism>
<sequence>MNKRATSGDDNSLKIKNGREANGKPSKGFRIVHVAVPDQVFRHAKVQALLAGKTWTEFITDTLKSTSTNP</sequence>
<dbReference type="EMBL" id="BAABGA010000047">
    <property type="protein sequence ID" value="GAA4459068.1"/>
    <property type="molecule type" value="Genomic_DNA"/>
</dbReference>
<accession>A0ABP8N066</accession>
<name>A0ABP8N066_9BACT</name>
<feature type="compositionally biased region" description="Basic and acidic residues" evidence="1">
    <location>
        <begin position="11"/>
        <end position="22"/>
    </location>
</feature>
<evidence type="ECO:0000256" key="1">
    <source>
        <dbReference type="SAM" id="MobiDB-lite"/>
    </source>
</evidence>
<reference evidence="3" key="1">
    <citation type="journal article" date="2019" name="Int. J. Syst. Evol. Microbiol.">
        <title>The Global Catalogue of Microorganisms (GCM) 10K type strain sequencing project: providing services to taxonomists for standard genome sequencing and annotation.</title>
        <authorList>
            <consortium name="The Broad Institute Genomics Platform"/>
            <consortium name="The Broad Institute Genome Sequencing Center for Infectious Disease"/>
            <person name="Wu L."/>
            <person name="Ma J."/>
        </authorList>
    </citation>
    <scope>NUCLEOTIDE SEQUENCE [LARGE SCALE GENOMIC DNA]</scope>
    <source>
        <strain evidence="3">JCM 17759</strain>
    </source>
</reference>